<dbReference type="GO" id="GO:0005737">
    <property type="term" value="C:cytoplasm"/>
    <property type="evidence" value="ECO:0007669"/>
    <property type="project" value="TreeGrafter"/>
</dbReference>
<dbReference type="PANTHER" id="PTHR13847">
    <property type="entry name" value="SARCOSINE DEHYDROGENASE-RELATED"/>
    <property type="match status" value="1"/>
</dbReference>
<protein>
    <submittedName>
        <fullName evidence="3">Gamma-glutamylputrescine oxidoreductase</fullName>
        <ecNumber evidence="3">1.4.3.-</ecNumber>
    </submittedName>
</protein>
<dbReference type="EMBL" id="LR633967">
    <property type="protein sequence ID" value="VUX56337.1"/>
    <property type="molecule type" value="Genomic_DNA"/>
</dbReference>
<feature type="domain" description="FAD dependent oxidoreductase" evidence="2">
    <location>
        <begin position="32"/>
        <end position="378"/>
    </location>
</feature>
<organism evidence="3">
    <name type="scientific">uncultured Woeseiaceae bacterium</name>
    <dbReference type="NCBI Taxonomy" id="1983305"/>
    <lineage>
        <taxon>Bacteria</taxon>
        <taxon>Pseudomonadati</taxon>
        <taxon>Pseudomonadota</taxon>
        <taxon>Gammaproteobacteria</taxon>
        <taxon>Woeseiales</taxon>
        <taxon>Woeseiaceae</taxon>
        <taxon>environmental samples</taxon>
    </lineage>
</organism>
<gene>
    <name evidence="3" type="primary">puuB</name>
    <name evidence="3" type="ORF">JTBM06_V1_640002</name>
</gene>
<sequence>MHALQSHVGSYYAATVNDHTDFKPLRGEHNADVCVVGAGFTGISTALHLAEKGYKVHVVEANKVGWGASGRNGGQLIAGISAEKRLAKLMGDQALWDLRWAGHEIIRQRVSTYNIDCDLKFGYIDVAIKGRHLRDLESGCRYLEGNNFEHEYRLLSQIETRDLIGTDAYIGALLNMGNGHLHPLNLCIGEARAAVANGATIYEQSPVTRIEHGAKAVVHTDAGSVKADFVVIAGNAYHRLERKLRGLVLPVNSFIIASEPLSAALVQEINRDDVAVCDPNYILQYFRLSADKRLLFGGRCKYFGMDPKVIQSQLVPRMLKIYPQLRDTHFEFAWGGSIAVPINRAPQFGRVASNVLYAKGYSGHGVNVTHVTGQILAETIAGTSERFDLISKLKTMRLPGAATFSRQLVSLGMIYYGLKDRL</sequence>
<keyword evidence="1 3" id="KW-0560">Oxidoreductase</keyword>
<dbReference type="PANTHER" id="PTHR13847:SF281">
    <property type="entry name" value="FAD DEPENDENT OXIDOREDUCTASE DOMAIN-CONTAINING PROTEIN"/>
    <property type="match status" value="1"/>
</dbReference>
<evidence type="ECO:0000259" key="2">
    <source>
        <dbReference type="Pfam" id="PF01266"/>
    </source>
</evidence>
<name>A0A7D9D474_9GAMM</name>
<evidence type="ECO:0000313" key="3">
    <source>
        <dbReference type="EMBL" id="VUX56337.1"/>
    </source>
</evidence>
<dbReference type="Gene3D" id="3.50.50.60">
    <property type="entry name" value="FAD/NAD(P)-binding domain"/>
    <property type="match status" value="1"/>
</dbReference>
<dbReference type="InterPro" id="IPR036188">
    <property type="entry name" value="FAD/NAD-bd_sf"/>
</dbReference>
<evidence type="ECO:0000256" key="1">
    <source>
        <dbReference type="ARBA" id="ARBA00023002"/>
    </source>
</evidence>
<dbReference type="AlphaFoldDB" id="A0A7D9D474"/>
<reference evidence="3" key="1">
    <citation type="submission" date="2019-07" db="EMBL/GenBank/DDBJ databases">
        <authorList>
            <person name="Weber M."/>
            <person name="Kostadinov I."/>
            <person name="Kostadinov D I."/>
        </authorList>
    </citation>
    <scope>NUCLEOTIDE SEQUENCE</scope>
    <source>
        <strain evidence="3">Gfbio:sag-sample-m06:053724c1-46a9-4a36-b237-ea2bf867836b</strain>
    </source>
</reference>
<dbReference type="Pfam" id="PF01266">
    <property type="entry name" value="DAO"/>
    <property type="match status" value="1"/>
</dbReference>
<dbReference type="GO" id="GO:0016491">
    <property type="term" value="F:oxidoreductase activity"/>
    <property type="evidence" value="ECO:0007669"/>
    <property type="project" value="UniProtKB-KW"/>
</dbReference>
<dbReference type="EC" id="1.4.3.-" evidence="3"/>
<accession>A0A7D9D474</accession>
<dbReference type="InterPro" id="IPR006076">
    <property type="entry name" value="FAD-dep_OxRdtase"/>
</dbReference>
<dbReference type="SUPFAM" id="SSF51905">
    <property type="entry name" value="FAD/NAD(P)-binding domain"/>
    <property type="match status" value="1"/>
</dbReference>
<proteinExistence type="predicted"/>
<dbReference type="Gene3D" id="3.30.9.10">
    <property type="entry name" value="D-Amino Acid Oxidase, subunit A, domain 2"/>
    <property type="match status" value="1"/>
</dbReference>